<sequence>MSQITIKVQYLRLSAASEIVLGHTCEKQKRFGHKFFTTYSEYAIVGDKATEGKDS</sequence>
<accession>A0A2P2M2G1</accession>
<organism evidence="1">
    <name type="scientific">Rhizophora mucronata</name>
    <name type="common">Asiatic mangrove</name>
    <dbReference type="NCBI Taxonomy" id="61149"/>
    <lineage>
        <taxon>Eukaryota</taxon>
        <taxon>Viridiplantae</taxon>
        <taxon>Streptophyta</taxon>
        <taxon>Embryophyta</taxon>
        <taxon>Tracheophyta</taxon>
        <taxon>Spermatophyta</taxon>
        <taxon>Magnoliopsida</taxon>
        <taxon>eudicotyledons</taxon>
        <taxon>Gunneridae</taxon>
        <taxon>Pentapetalae</taxon>
        <taxon>rosids</taxon>
        <taxon>fabids</taxon>
        <taxon>Malpighiales</taxon>
        <taxon>Rhizophoraceae</taxon>
        <taxon>Rhizophora</taxon>
    </lineage>
</organism>
<evidence type="ECO:0000313" key="1">
    <source>
        <dbReference type="EMBL" id="MBX24398.1"/>
    </source>
</evidence>
<dbReference type="EMBL" id="GGEC01043914">
    <property type="protein sequence ID" value="MBX24398.1"/>
    <property type="molecule type" value="Transcribed_RNA"/>
</dbReference>
<reference evidence="1" key="1">
    <citation type="submission" date="2018-02" db="EMBL/GenBank/DDBJ databases">
        <title>Rhizophora mucronata_Transcriptome.</title>
        <authorList>
            <person name="Meera S.P."/>
            <person name="Sreeshan A."/>
            <person name="Augustine A."/>
        </authorList>
    </citation>
    <scope>NUCLEOTIDE SEQUENCE</scope>
    <source>
        <tissue evidence="1">Leaf</tissue>
    </source>
</reference>
<name>A0A2P2M2G1_RHIMU</name>
<dbReference type="AlphaFoldDB" id="A0A2P2M2G1"/>
<proteinExistence type="predicted"/>
<protein>
    <submittedName>
        <fullName evidence="1">Uncharacterized protein</fullName>
    </submittedName>
</protein>